<dbReference type="KEGG" id="hakz:J0X25_09835"/>
<dbReference type="GeneID" id="63187606"/>
<evidence type="ECO:0000313" key="8">
    <source>
        <dbReference type="Proteomes" id="UP000663203"/>
    </source>
</evidence>
<evidence type="ECO:0000256" key="1">
    <source>
        <dbReference type="ARBA" id="ARBA00023015"/>
    </source>
</evidence>
<keyword evidence="3" id="KW-0804">Transcription</keyword>
<dbReference type="SUPFAM" id="SSF46785">
    <property type="entry name" value="Winged helix' DNA-binding domain"/>
    <property type="match status" value="1"/>
</dbReference>
<dbReference type="GO" id="GO:0045892">
    <property type="term" value="P:negative regulation of DNA-templated transcription"/>
    <property type="evidence" value="ECO:0007669"/>
    <property type="project" value="TreeGrafter"/>
</dbReference>
<evidence type="ECO:0000256" key="2">
    <source>
        <dbReference type="ARBA" id="ARBA00023125"/>
    </source>
</evidence>
<sequence>MDADNDHMRTRVKTVRTALDIVEALKSLDGATTTEVATHLDMPKSSVYNHLQTLEHDGYVVKNDQTYELGLRFLDLGAFARQKKGKLTDVAQPELESVAEETGELVNLLVEENGRGIFLLREQGPQSVNIDSYTGQCVHLHTTALGKTVLAHLPAERRAEIIDRHGLPEKTENTITDRDELEDALEEIRNEGVAYDLEERIKGLRCVAIPIFRDDRISGAISVSGPNSRMDDQRIQTEVLPKLRHAANIIELNQTYS</sequence>
<dbReference type="SUPFAM" id="SSF55781">
    <property type="entry name" value="GAF domain-like"/>
    <property type="match status" value="1"/>
</dbReference>
<dbReference type="RefSeq" id="WP_207287283.1">
    <property type="nucleotide sequence ID" value="NZ_CP071462.1"/>
</dbReference>
<organism evidence="7 8">
    <name type="scientific">Haloterrigena alkaliphila</name>
    <dbReference type="NCBI Taxonomy" id="2816475"/>
    <lineage>
        <taxon>Archaea</taxon>
        <taxon>Methanobacteriati</taxon>
        <taxon>Methanobacteriota</taxon>
        <taxon>Stenosarchaea group</taxon>
        <taxon>Halobacteria</taxon>
        <taxon>Halobacteriales</taxon>
        <taxon>Natrialbaceae</taxon>
        <taxon>Haloterrigena</taxon>
    </lineage>
</organism>
<dbReference type="EMBL" id="CP071462">
    <property type="protein sequence ID" value="QSW97721.1"/>
    <property type="molecule type" value="Genomic_DNA"/>
</dbReference>
<name>A0A8A2V8F6_9EURY</name>
<keyword evidence="1" id="KW-0805">Transcription regulation</keyword>
<feature type="domain" description="HTH iclR-type" evidence="5">
    <location>
        <begin position="12"/>
        <end position="71"/>
    </location>
</feature>
<gene>
    <name evidence="7" type="ORF">J0X25_09835</name>
</gene>
<dbReference type="PROSITE" id="PS51078">
    <property type="entry name" value="ICLR_ED"/>
    <property type="match status" value="1"/>
</dbReference>
<keyword evidence="2" id="KW-0238">DNA-binding</keyword>
<dbReference type="Pfam" id="PF01614">
    <property type="entry name" value="IclR_C"/>
    <property type="match status" value="1"/>
</dbReference>
<dbReference type="Gene3D" id="3.30.450.40">
    <property type="match status" value="1"/>
</dbReference>
<evidence type="ECO:0000256" key="4">
    <source>
        <dbReference type="SAM" id="Coils"/>
    </source>
</evidence>
<dbReference type="AlphaFoldDB" id="A0A8A2V8F6"/>
<evidence type="ECO:0000259" key="6">
    <source>
        <dbReference type="PROSITE" id="PS51078"/>
    </source>
</evidence>
<feature type="coiled-coil region" evidence="4">
    <location>
        <begin position="171"/>
        <end position="198"/>
    </location>
</feature>
<dbReference type="GO" id="GO:0003677">
    <property type="term" value="F:DNA binding"/>
    <property type="evidence" value="ECO:0007669"/>
    <property type="project" value="UniProtKB-KW"/>
</dbReference>
<reference evidence="7 8" key="1">
    <citation type="submission" date="2021-03" db="EMBL/GenBank/DDBJ databases">
        <title>Haloterrigena longa sp. nov. and Haloterrigena limicola sp. nov., extremely halophilic archaea isolated from a salt lake.</title>
        <authorList>
            <person name="Henglin C."/>
        </authorList>
    </citation>
    <scope>NUCLEOTIDE SEQUENCE [LARGE SCALE GENOMIC DNA]</scope>
    <source>
        <strain evidence="7 8">KZCA68</strain>
    </source>
</reference>
<accession>A0A8A2V8F6</accession>
<dbReference type="Proteomes" id="UP000663203">
    <property type="component" value="Chromosome"/>
</dbReference>
<protein>
    <submittedName>
        <fullName evidence="7">IclR family transcriptional regulator</fullName>
    </submittedName>
</protein>
<evidence type="ECO:0000256" key="3">
    <source>
        <dbReference type="ARBA" id="ARBA00023163"/>
    </source>
</evidence>
<dbReference type="SMART" id="SM00346">
    <property type="entry name" value="HTH_ICLR"/>
    <property type="match status" value="1"/>
</dbReference>
<evidence type="ECO:0000259" key="5">
    <source>
        <dbReference type="PROSITE" id="PS51077"/>
    </source>
</evidence>
<proteinExistence type="predicted"/>
<dbReference type="InterPro" id="IPR036388">
    <property type="entry name" value="WH-like_DNA-bd_sf"/>
</dbReference>
<keyword evidence="8" id="KW-1185">Reference proteome</keyword>
<dbReference type="InterPro" id="IPR011991">
    <property type="entry name" value="ArsR-like_HTH"/>
</dbReference>
<dbReference type="GO" id="GO:0003700">
    <property type="term" value="F:DNA-binding transcription factor activity"/>
    <property type="evidence" value="ECO:0007669"/>
    <property type="project" value="TreeGrafter"/>
</dbReference>
<dbReference type="InterPro" id="IPR005471">
    <property type="entry name" value="Tscrpt_reg_IclR_N"/>
</dbReference>
<dbReference type="PROSITE" id="PS51077">
    <property type="entry name" value="HTH_ICLR"/>
    <property type="match status" value="1"/>
</dbReference>
<dbReference type="PANTHER" id="PTHR30136:SF35">
    <property type="entry name" value="HTH-TYPE TRANSCRIPTIONAL REGULATOR RV1719"/>
    <property type="match status" value="1"/>
</dbReference>
<dbReference type="InterPro" id="IPR050707">
    <property type="entry name" value="HTH_MetabolicPath_Reg"/>
</dbReference>
<dbReference type="Pfam" id="PF09339">
    <property type="entry name" value="HTH_IclR"/>
    <property type="match status" value="1"/>
</dbReference>
<dbReference type="InterPro" id="IPR014757">
    <property type="entry name" value="Tscrpt_reg_IclR_C"/>
</dbReference>
<dbReference type="InterPro" id="IPR036390">
    <property type="entry name" value="WH_DNA-bd_sf"/>
</dbReference>
<dbReference type="InterPro" id="IPR029016">
    <property type="entry name" value="GAF-like_dom_sf"/>
</dbReference>
<feature type="domain" description="IclR-ED" evidence="6">
    <location>
        <begin position="72"/>
        <end position="256"/>
    </location>
</feature>
<dbReference type="PANTHER" id="PTHR30136">
    <property type="entry name" value="HELIX-TURN-HELIX TRANSCRIPTIONAL REGULATOR, ICLR FAMILY"/>
    <property type="match status" value="1"/>
</dbReference>
<keyword evidence="4" id="KW-0175">Coiled coil</keyword>
<dbReference type="Gene3D" id="1.10.10.10">
    <property type="entry name" value="Winged helix-like DNA-binding domain superfamily/Winged helix DNA-binding domain"/>
    <property type="match status" value="1"/>
</dbReference>
<evidence type="ECO:0000313" key="7">
    <source>
        <dbReference type="EMBL" id="QSW97721.1"/>
    </source>
</evidence>
<dbReference type="CDD" id="cd00090">
    <property type="entry name" value="HTH_ARSR"/>
    <property type="match status" value="1"/>
</dbReference>